<dbReference type="PANTHER" id="PTHR34406">
    <property type="entry name" value="PROTEIN YCEI"/>
    <property type="match status" value="1"/>
</dbReference>
<dbReference type="RefSeq" id="WP_179642133.1">
    <property type="nucleotide sequence ID" value="NZ_BAAAYY010000024.1"/>
</dbReference>
<dbReference type="SUPFAM" id="SSF101874">
    <property type="entry name" value="YceI-like"/>
    <property type="match status" value="1"/>
</dbReference>
<accession>A0A852TT84</accession>
<comment type="similarity">
    <text evidence="1">Belongs to the UPF0312 family.</text>
</comment>
<evidence type="ECO:0000256" key="1">
    <source>
        <dbReference type="ARBA" id="ARBA00008812"/>
    </source>
</evidence>
<feature type="domain" description="Lipid/polyisoprenoid-binding YceI-like" evidence="2">
    <location>
        <begin position="28"/>
        <end position="198"/>
    </location>
</feature>
<name>A0A852TT84_9ACTN</name>
<dbReference type="InterPro" id="IPR007372">
    <property type="entry name" value="Lipid/polyisoprenoid-bd_YceI"/>
</dbReference>
<sequence>MDGNGGGDGRLRVAGEGDRSSALPEADTWYIDPVHSTIGFTAGMQELVRIRGRFGKVSGVVWVGEKVEESSANVTIETASIDTGIQRRDNHLRSPEFLDVERHPTMNWHGYRTEPTADRGVWVFHGDLTVKGVKVYTPLTGRFLGQRPYPFGDAVLASFTGSARLDRFDFGLDAMPPVPGAKLFIGRGVDVHLDVAMINSDIRFFTKRFLSDRRVPGDEL</sequence>
<dbReference type="PANTHER" id="PTHR34406:SF1">
    <property type="entry name" value="PROTEIN YCEI"/>
    <property type="match status" value="1"/>
</dbReference>
<reference evidence="3 4" key="1">
    <citation type="submission" date="2020-07" db="EMBL/GenBank/DDBJ databases">
        <title>Sequencing the genomes of 1000 actinobacteria strains.</title>
        <authorList>
            <person name="Klenk H.-P."/>
        </authorList>
    </citation>
    <scope>NUCLEOTIDE SEQUENCE [LARGE SCALE GENOMIC DNA]</scope>
    <source>
        <strain evidence="3 4">CXB654</strain>
    </source>
</reference>
<keyword evidence="4" id="KW-1185">Reference proteome</keyword>
<evidence type="ECO:0000259" key="2">
    <source>
        <dbReference type="SMART" id="SM00867"/>
    </source>
</evidence>
<dbReference type="Proteomes" id="UP000589036">
    <property type="component" value="Unassembled WGS sequence"/>
</dbReference>
<proteinExistence type="inferred from homology"/>
<evidence type="ECO:0000313" key="3">
    <source>
        <dbReference type="EMBL" id="NYE45963.1"/>
    </source>
</evidence>
<comment type="caution">
    <text evidence="3">The sequence shown here is derived from an EMBL/GenBank/DDBJ whole genome shotgun (WGS) entry which is preliminary data.</text>
</comment>
<protein>
    <submittedName>
        <fullName evidence="3">Polyisoprenoid-binding protein YceI</fullName>
    </submittedName>
</protein>
<gene>
    <name evidence="3" type="ORF">HDA32_001083</name>
</gene>
<dbReference type="Gene3D" id="2.40.128.110">
    <property type="entry name" value="Lipid/polyisoprenoid-binding, YceI-like"/>
    <property type="match status" value="1"/>
</dbReference>
<dbReference type="AlphaFoldDB" id="A0A852TT84"/>
<organism evidence="3 4">
    <name type="scientific">Spinactinospora alkalitolerans</name>
    <dbReference type="NCBI Taxonomy" id="687207"/>
    <lineage>
        <taxon>Bacteria</taxon>
        <taxon>Bacillati</taxon>
        <taxon>Actinomycetota</taxon>
        <taxon>Actinomycetes</taxon>
        <taxon>Streptosporangiales</taxon>
        <taxon>Nocardiopsidaceae</taxon>
        <taxon>Spinactinospora</taxon>
    </lineage>
</organism>
<evidence type="ECO:0000313" key="4">
    <source>
        <dbReference type="Proteomes" id="UP000589036"/>
    </source>
</evidence>
<dbReference type="InterPro" id="IPR036761">
    <property type="entry name" value="TTHA0802/YceI-like_sf"/>
</dbReference>
<dbReference type="Pfam" id="PF04264">
    <property type="entry name" value="YceI"/>
    <property type="match status" value="1"/>
</dbReference>
<dbReference type="SMART" id="SM00867">
    <property type="entry name" value="YceI"/>
    <property type="match status" value="1"/>
</dbReference>
<dbReference type="EMBL" id="JACCCC010000001">
    <property type="protein sequence ID" value="NYE45963.1"/>
    <property type="molecule type" value="Genomic_DNA"/>
</dbReference>